<organism evidence="2 3">
    <name type="scientific">Phytophthora fragariae</name>
    <dbReference type="NCBI Taxonomy" id="53985"/>
    <lineage>
        <taxon>Eukaryota</taxon>
        <taxon>Sar</taxon>
        <taxon>Stramenopiles</taxon>
        <taxon>Oomycota</taxon>
        <taxon>Peronosporomycetes</taxon>
        <taxon>Peronosporales</taxon>
        <taxon>Peronosporaceae</taxon>
        <taxon>Phytophthora</taxon>
    </lineage>
</organism>
<dbReference type="Proteomes" id="UP000433483">
    <property type="component" value="Unassembled WGS sequence"/>
</dbReference>
<dbReference type="EMBL" id="QXGB01010864">
    <property type="protein sequence ID" value="KAE9153279.1"/>
    <property type="molecule type" value="Genomic_DNA"/>
</dbReference>
<comment type="caution">
    <text evidence="2">The sequence shown here is derived from an EMBL/GenBank/DDBJ whole genome shotgun (WGS) entry which is preliminary data.</text>
</comment>
<evidence type="ECO:0000313" key="1">
    <source>
        <dbReference type="EMBL" id="KAE8951830.1"/>
    </source>
</evidence>
<sequence length="72" mass="7998">HLSVAPDTPPPMTTLGYTAMRKPIANKGLTFTKEQPEQLGLRVLMPAAKTSTKFETERAMVALRHKTSPIYM</sequence>
<evidence type="ECO:0000313" key="2">
    <source>
        <dbReference type="EMBL" id="KAE9153279.1"/>
    </source>
</evidence>
<dbReference type="AlphaFoldDB" id="A0A6A3V1Z1"/>
<dbReference type="OrthoDB" id="133245at2759"/>
<proteinExistence type="predicted"/>
<reference evidence="2 3" key="1">
    <citation type="submission" date="2018-08" db="EMBL/GenBank/DDBJ databases">
        <title>Genomic investigation of the strawberry pathogen Phytophthora fragariae indicates pathogenicity is determined by transcriptional variation in three key races.</title>
        <authorList>
            <person name="Adams T.M."/>
            <person name="Armitage A.D."/>
            <person name="Sobczyk M.K."/>
            <person name="Bates H.J."/>
            <person name="Dunwell J.M."/>
            <person name="Nellist C.F."/>
            <person name="Harrison R.J."/>
        </authorList>
    </citation>
    <scope>NUCLEOTIDE SEQUENCE [LARGE SCALE GENOMIC DNA]</scope>
    <source>
        <strain evidence="2 3">NOV-27</strain>
        <strain evidence="1 4">SCRP245</strain>
    </source>
</reference>
<dbReference type="SUPFAM" id="SSF53223">
    <property type="entry name" value="Aminoacid dehydrogenase-like, N-terminal domain"/>
    <property type="match status" value="1"/>
</dbReference>
<name>A0A6A3V1Z1_9STRA</name>
<evidence type="ECO:0000313" key="4">
    <source>
        <dbReference type="Proteomes" id="UP000460718"/>
    </source>
</evidence>
<dbReference type="Gene3D" id="1.20.1370.30">
    <property type="match status" value="1"/>
</dbReference>
<gene>
    <name evidence="2" type="ORF">PF005_g33421</name>
    <name evidence="1" type="ORF">PF011_g32867</name>
</gene>
<dbReference type="EMBL" id="QXFW01011502">
    <property type="protein sequence ID" value="KAE8951830.1"/>
    <property type="molecule type" value="Genomic_DNA"/>
</dbReference>
<dbReference type="Proteomes" id="UP000460718">
    <property type="component" value="Unassembled WGS sequence"/>
</dbReference>
<keyword evidence="3" id="KW-1185">Reference proteome</keyword>
<accession>A0A6A3V1Z1</accession>
<evidence type="ECO:0000313" key="3">
    <source>
        <dbReference type="Proteomes" id="UP000433483"/>
    </source>
</evidence>
<feature type="non-terminal residue" evidence="2">
    <location>
        <position position="1"/>
    </location>
</feature>
<protein>
    <submittedName>
        <fullName evidence="2">Uncharacterized protein</fullName>
    </submittedName>
</protein>
<dbReference type="InterPro" id="IPR046346">
    <property type="entry name" value="Aminoacid_DH-like_N_sf"/>
</dbReference>